<evidence type="ECO:0000313" key="1">
    <source>
        <dbReference type="EMBL" id="KGX17182.1"/>
    </source>
</evidence>
<protein>
    <recommendedName>
        <fullName evidence="3">DNA-binding response regulator</fullName>
    </recommendedName>
</protein>
<dbReference type="EMBL" id="JQIM01000007">
    <property type="protein sequence ID" value="KGX17182.1"/>
    <property type="molecule type" value="Genomic_DNA"/>
</dbReference>
<organism evidence="1 2">
    <name type="scientific">Burkholderia pseudomallei</name>
    <name type="common">Pseudomonas pseudomallei</name>
    <dbReference type="NCBI Taxonomy" id="28450"/>
    <lineage>
        <taxon>Bacteria</taxon>
        <taxon>Pseudomonadati</taxon>
        <taxon>Pseudomonadota</taxon>
        <taxon>Betaproteobacteria</taxon>
        <taxon>Burkholderiales</taxon>
        <taxon>Burkholderiaceae</taxon>
        <taxon>Burkholderia</taxon>
        <taxon>pseudomallei group</taxon>
    </lineage>
</organism>
<sequence length="56" mass="6198">MKIACLEDDAVLAEAVRRIVTQAGHECQDGMRLTPVYGHGYRLDPLTETVLHDGTM</sequence>
<reference evidence="1 2" key="1">
    <citation type="submission" date="2014-08" db="EMBL/GenBank/DDBJ databases">
        <authorList>
            <person name="Bunnell A."/>
            <person name="Chain P.S."/>
            <person name="Chertkov O."/>
            <person name="Currie B.J."/>
            <person name="Daligault H.E."/>
            <person name="Davenport K.W."/>
            <person name="Davis C."/>
            <person name="Gleasner C.D."/>
            <person name="Johnson S.L."/>
            <person name="Kaestli M."/>
            <person name="Koren S."/>
            <person name="Kunde Y.A."/>
            <person name="Mayo M."/>
            <person name="McMurry K.K."/>
            <person name="Price E.P."/>
            <person name="Reitenga K.G."/>
            <person name="Robison R."/>
            <person name="Rosovitz M.J."/>
            <person name="Sarovich D.S."/>
            <person name="Teshima H."/>
        </authorList>
    </citation>
    <scope>NUCLEOTIDE SEQUENCE [LARGE SCALE GENOMIC DNA]</scope>
    <source>
        <strain evidence="1 2">MSHR44</strain>
    </source>
</reference>
<proteinExistence type="predicted"/>
<evidence type="ECO:0000313" key="2">
    <source>
        <dbReference type="Proteomes" id="UP000030475"/>
    </source>
</evidence>
<dbReference type="Proteomes" id="UP000030475">
    <property type="component" value="Unassembled WGS sequence"/>
</dbReference>
<dbReference type="KEGG" id="but:X994_6580"/>
<evidence type="ECO:0008006" key="3">
    <source>
        <dbReference type="Google" id="ProtNLM"/>
    </source>
</evidence>
<gene>
    <name evidence="1" type="ORF">Y036_6198</name>
</gene>
<comment type="caution">
    <text evidence="1">The sequence shown here is derived from an EMBL/GenBank/DDBJ whole genome shotgun (WGS) entry which is preliminary data.</text>
</comment>
<name>A0AA40JJA7_BURPE</name>
<dbReference type="AlphaFoldDB" id="A0AA40JJA7"/>
<accession>A0AA40JJA7</accession>